<proteinExistence type="predicted"/>
<sequence>METTASKTPVKKTLQSARSAALKTAVKAEPAAKTKSKAPAPKTAKPAKPAKPAKKSAPTPAVKTDASVEAKSKRQKKEKVVRDSFTMPKSEYAKLASLKQKCLDAGVRVKKSELLRAALAMLDDVPPKRLLAAVNGLEAVKTGRPSNA</sequence>
<evidence type="ECO:0000313" key="2">
    <source>
        <dbReference type="EMBL" id="SAL69920.1"/>
    </source>
</evidence>
<feature type="compositionally biased region" description="Low complexity" evidence="1">
    <location>
        <begin position="55"/>
        <end position="64"/>
    </location>
</feature>
<dbReference type="AlphaFoldDB" id="A0A158JNK7"/>
<evidence type="ECO:0008006" key="4">
    <source>
        <dbReference type="Google" id="ProtNLM"/>
    </source>
</evidence>
<organism evidence="2 3">
    <name type="scientific">Caballeronia terrestris</name>
    <dbReference type="NCBI Taxonomy" id="1226301"/>
    <lineage>
        <taxon>Bacteria</taxon>
        <taxon>Pseudomonadati</taxon>
        <taxon>Pseudomonadota</taxon>
        <taxon>Betaproteobacteria</taxon>
        <taxon>Burkholderiales</taxon>
        <taxon>Burkholderiaceae</taxon>
        <taxon>Caballeronia</taxon>
    </lineage>
</organism>
<gene>
    <name evidence="2" type="ORF">AWB67_04011</name>
</gene>
<evidence type="ECO:0000256" key="1">
    <source>
        <dbReference type="SAM" id="MobiDB-lite"/>
    </source>
</evidence>
<feature type="compositionally biased region" description="Basic and acidic residues" evidence="1">
    <location>
        <begin position="66"/>
        <end position="82"/>
    </location>
</feature>
<keyword evidence="3" id="KW-1185">Reference proteome</keyword>
<dbReference type="OrthoDB" id="9182647at2"/>
<evidence type="ECO:0000313" key="3">
    <source>
        <dbReference type="Proteomes" id="UP000054925"/>
    </source>
</evidence>
<reference evidence="2" key="1">
    <citation type="submission" date="2016-01" db="EMBL/GenBank/DDBJ databases">
        <authorList>
            <person name="Peeters C."/>
        </authorList>
    </citation>
    <scope>NUCLEOTIDE SEQUENCE [LARGE SCALE GENOMIC DNA]</scope>
    <source>
        <strain evidence="2">LMG 22937</strain>
    </source>
</reference>
<name>A0A158JNK7_9BURK</name>
<comment type="caution">
    <text evidence="2">The sequence shown here is derived from an EMBL/GenBank/DDBJ whole genome shotgun (WGS) entry which is preliminary data.</text>
</comment>
<feature type="compositionally biased region" description="Low complexity" evidence="1">
    <location>
        <begin position="27"/>
        <end position="47"/>
    </location>
</feature>
<feature type="region of interest" description="Disordered" evidence="1">
    <location>
        <begin position="1"/>
        <end position="83"/>
    </location>
</feature>
<feature type="compositionally biased region" description="Polar residues" evidence="1">
    <location>
        <begin position="1"/>
        <end position="18"/>
    </location>
</feature>
<accession>A0A158JNK7</accession>
<dbReference type="Proteomes" id="UP000054925">
    <property type="component" value="Unassembled WGS sequence"/>
</dbReference>
<dbReference type="EMBL" id="FCOL02000023">
    <property type="protein sequence ID" value="SAL69920.1"/>
    <property type="molecule type" value="Genomic_DNA"/>
</dbReference>
<protein>
    <recommendedName>
        <fullName evidence="4">Histone H1-like nucleoprotein HC2</fullName>
    </recommendedName>
</protein>